<feature type="transmembrane region" description="Helical" evidence="5">
    <location>
        <begin position="762"/>
        <end position="783"/>
    </location>
</feature>
<keyword evidence="9" id="KW-1185">Reference proteome</keyword>
<organism evidence="8 9">
    <name type="scientific">Sinanodonta woodiana</name>
    <name type="common">Chinese pond mussel</name>
    <name type="synonym">Anodonta woodiana</name>
    <dbReference type="NCBI Taxonomy" id="1069815"/>
    <lineage>
        <taxon>Eukaryota</taxon>
        <taxon>Metazoa</taxon>
        <taxon>Spiralia</taxon>
        <taxon>Lophotrochozoa</taxon>
        <taxon>Mollusca</taxon>
        <taxon>Bivalvia</taxon>
        <taxon>Autobranchia</taxon>
        <taxon>Heteroconchia</taxon>
        <taxon>Palaeoheterodonta</taxon>
        <taxon>Unionida</taxon>
        <taxon>Unionoidea</taxon>
        <taxon>Unionidae</taxon>
        <taxon>Unioninae</taxon>
        <taxon>Sinanodonta</taxon>
    </lineage>
</organism>
<evidence type="ECO:0000256" key="6">
    <source>
        <dbReference type="SAM" id="SignalP"/>
    </source>
</evidence>
<proteinExistence type="predicted"/>
<dbReference type="GO" id="GO:0016020">
    <property type="term" value="C:membrane"/>
    <property type="evidence" value="ECO:0007669"/>
    <property type="project" value="UniProtKB-SubCell"/>
</dbReference>
<keyword evidence="4 5" id="KW-0472">Membrane</keyword>
<evidence type="ECO:0000256" key="3">
    <source>
        <dbReference type="ARBA" id="ARBA00022989"/>
    </source>
</evidence>
<feature type="domain" description="G-protein coupled receptors family 2 profile 2" evidence="7">
    <location>
        <begin position="695"/>
        <end position="944"/>
    </location>
</feature>
<dbReference type="CDD" id="cd15039">
    <property type="entry name" value="7tmB3_Methuselah-like"/>
    <property type="match status" value="1"/>
</dbReference>
<evidence type="ECO:0000313" key="8">
    <source>
        <dbReference type="EMBL" id="KAL3864227.1"/>
    </source>
</evidence>
<dbReference type="PROSITE" id="PS50261">
    <property type="entry name" value="G_PROTEIN_RECEP_F2_4"/>
    <property type="match status" value="1"/>
</dbReference>
<feature type="transmembrane region" description="Helical" evidence="5">
    <location>
        <begin position="854"/>
        <end position="873"/>
    </location>
</feature>
<evidence type="ECO:0000256" key="2">
    <source>
        <dbReference type="ARBA" id="ARBA00022692"/>
    </source>
</evidence>
<dbReference type="AlphaFoldDB" id="A0ABD3VRL0"/>
<evidence type="ECO:0000313" key="9">
    <source>
        <dbReference type="Proteomes" id="UP001634394"/>
    </source>
</evidence>
<comment type="caution">
    <text evidence="8">The sequence shown here is derived from an EMBL/GenBank/DDBJ whole genome shotgun (WGS) entry which is preliminary data.</text>
</comment>
<keyword evidence="2 5" id="KW-0812">Transmembrane</keyword>
<evidence type="ECO:0000256" key="5">
    <source>
        <dbReference type="SAM" id="Phobius"/>
    </source>
</evidence>
<keyword evidence="3 5" id="KW-1133">Transmembrane helix</keyword>
<protein>
    <recommendedName>
        <fullName evidence="7">G-protein coupled receptors family 2 profile 2 domain-containing protein</fullName>
    </recommendedName>
</protein>
<feature type="signal peptide" evidence="6">
    <location>
        <begin position="1"/>
        <end position="27"/>
    </location>
</feature>
<name>A0ABD3VRL0_SINWO</name>
<feature type="chain" id="PRO_5044756137" description="G-protein coupled receptors family 2 profile 2 domain-containing protein" evidence="6">
    <location>
        <begin position="28"/>
        <end position="975"/>
    </location>
</feature>
<evidence type="ECO:0000256" key="4">
    <source>
        <dbReference type="ARBA" id="ARBA00023136"/>
    </source>
</evidence>
<reference evidence="8 9" key="1">
    <citation type="submission" date="2024-11" db="EMBL/GenBank/DDBJ databases">
        <title>Chromosome-level genome assembly of the freshwater bivalve Anodonta woodiana.</title>
        <authorList>
            <person name="Chen X."/>
        </authorList>
    </citation>
    <scope>NUCLEOTIDE SEQUENCE [LARGE SCALE GENOMIC DNA]</scope>
    <source>
        <strain evidence="8">MN2024</strain>
        <tissue evidence="8">Gills</tissue>
    </source>
</reference>
<keyword evidence="6" id="KW-0732">Signal</keyword>
<dbReference type="InterPro" id="IPR017981">
    <property type="entry name" value="GPCR_2-like_7TM"/>
</dbReference>
<gene>
    <name evidence="8" type="ORF">ACJMK2_005931</name>
</gene>
<dbReference type="PANTHER" id="PTHR45902">
    <property type="entry name" value="LATROPHILIN RECEPTOR-LIKE PROTEIN A"/>
    <property type="match status" value="1"/>
</dbReference>
<sequence length="975" mass="110631">MSSRTCFWMHFIVSFVLFVNIAKQASSNDIGVENSTDDNDTDGPYLPNYIESSVDNHYNETITFPWEDVITDQKIENMLSQDDVKSFLEHLPDSFVREATILHLKYCPFSSLCNFSLGLRSDPRIGQYCAPCICSESCEITGNCCPDYPSGKYFDNIRKNKPNDNCQYASFAEESHPFLRGHGYYFITTCLNSSSDAETEACVQPKRPTSLEEFLDIIPVTDQSKRINYKNIHCAECNNISSSNLINWNMILHCWDDVISDAQNIHTIMQFIDQKQCNILYKPGDADEHHTVVCTPMVTTCNLTGKWQRKSEIIVKACAMNIGSVYKSRDRMYANMFCMLCNEHEDSYSLNHKRARIGPPQSGGGKSFSALLNFMNNVKKADNSMSCGGEQILDPYQNECRNLYCSSTRRLINKECVQLFREVNYAKFELVLGFSTEEPCYVYQVKGLIDTITTWLLEVLEQSMSSVHVCSTETIYKTEYNYGDFITKFQSEAVYYVNLSTIEYIASRWIVQVRGFYSYERMYAFVQNITHDAILLTINNNTVYTVRPKLVYIEKDAFDLISIISKSLSEDLLDAIENRTSLSELLLYAYPSKGDNKTIIRHIEPNESWYCPEGGSLISVPFDILPCTLIDITKEEYEFSITEHGLVLPTLNLYLSMTEFIPTNDSKNNIRVCSEKYIASFNEKASVNKRRISVETIVSVVCTGLSLTCLVFTLIIYLRFPILHTVPGKNNIVLIINLIFAQVLYLIFTAADTFSGWACKLIGVLLHFFWLSAVLWLNICTFHMFKVFVRLNKPNVNVSSSKTVVKYTLTVFTISSLLVLVNIIKGVAESGMTEIGYGLGICYISSGTMVGYTFAMPVGFVVLSNLFMFLVVIHKVRALPYVDKNVKNDRNNVIIFAKLSSLTGITWIFGFIYQWTNEIALSYIFIVLNASLGVFIMSSFVINRRVLRLAQGISSDTSVTSTSSSKRTITENSAC</sequence>
<feature type="transmembrane region" description="Helical" evidence="5">
    <location>
        <begin position="893"/>
        <end position="913"/>
    </location>
</feature>
<dbReference type="Pfam" id="PF00002">
    <property type="entry name" value="7tm_2"/>
    <property type="match status" value="1"/>
</dbReference>
<accession>A0ABD3VRL0</accession>
<feature type="transmembrane region" description="Helical" evidence="5">
    <location>
        <begin position="732"/>
        <end position="750"/>
    </location>
</feature>
<dbReference type="EMBL" id="JBJQND010000010">
    <property type="protein sequence ID" value="KAL3864227.1"/>
    <property type="molecule type" value="Genomic_DNA"/>
</dbReference>
<dbReference type="InterPro" id="IPR000832">
    <property type="entry name" value="GPCR_2_secretin-like"/>
</dbReference>
<evidence type="ECO:0000259" key="7">
    <source>
        <dbReference type="PROSITE" id="PS50261"/>
    </source>
</evidence>
<dbReference type="Gene3D" id="1.20.1070.10">
    <property type="entry name" value="Rhodopsin 7-helix transmembrane proteins"/>
    <property type="match status" value="1"/>
</dbReference>
<feature type="transmembrane region" description="Helical" evidence="5">
    <location>
        <begin position="919"/>
        <end position="942"/>
    </location>
</feature>
<comment type="subcellular location">
    <subcellularLocation>
        <location evidence="1">Membrane</location>
        <topology evidence="1">Multi-pass membrane protein</topology>
    </subcellularLocation>
</comment>
<dbReference type="InterPro" id="IPR053231">
    <property type="entry name" value="GPCR_LN-TM7"/>
</dbReference>
<feature type="transmembrane region" description="Helical" evidence="5">
    <location>
        <begin position="697"/>
        <end position="720"/>
    </location>
</feature>
<dbReference type="PANTHER" id="PTHR45902:SF1">
    <property type="entry name" value="LATROPHILIN RECEPTOR-LIKE PROTEIN A"/>
    <property type="match status" value="1"/>
</dbReference>
<dbReference type="Proteomes" id="UP001634394">
    <property type="component" value="Unassembled WGS sequence"/>
</dbReference>
<feature type="transmembrane region" description="Helical" evidence="5">
    <location>
        <begin position="804"/>
        <end position="824"/>
    </location>
</feature>
<evidence type="ECO:0000256" key="1">
    <source>
        <dbReference type="ARBA" id="ARBA00004141"/>
    </source>
</evidence>